<dbReference type="GeneID" id="65086702"/>
<dbReference type="PROSITE" id="PS51207">
    <property type="entry name" value="PXA"/>
    <property type="match status" value="1"/>
</dbReference>
<gene>
    <name evidence="5" type="ORF">FMAN_07441</name>
</gene>
<dbReference type="Pfam" id="PF08628">
    <property type="entry name" value="Nexin_C"/>
    <property type="match status" value="1"/>
</dbReference>
<feature type="region of interest" description="Disordered" evidence="2">
    <location>
        <begin position="625"/>
        <end position="704"/>
    </location>
</feature>
<feature type="transmembrane region" description="Helical" evidence="3">
    <location>
        <begin position="56"/>
        <end position="78"/>
    </location>
</feature>
<dbReference type="SUPFAM" id="SSF64268">
    <property type="entry name" value="PX domain"/>
    <property type="match status" value="1"/>
</dbReference>
<dbReference type="InterPro" id="IPR001683">
    <property type="entry name" value="PX_dom"/>
</dbReference>
<feature type="region of interest" description="Disordered" evidence="2">
    <location>
        <begin position="880"/>
        <end position="1053"/>
    </location>
</feature>
<dbReference type="PANTHER" id="PTHR22775">
    <property type="entry name" value="SORTING NEXIN"/>
    <property type="match status" value="1"/>
</dbReference>
<dbReference type="Pfam" id="PF00787">
    <property type="entry name" value="PX"/>
    <property type="match status" value="1"/>
</dbReference>
<feature type="region of interest" description="Disordered" evidence="2">
    <location>
        <begin position="129"/>
        <end position="150"/>
    </location>
</feature>
<keyword evidence="3" id="KW-1133">Transmembrane helix</keyword>
<dbReference type="InterPro" id="IPR003114">
    <property type="entry name" value="Phox_assoc"/>
</dbReference>
<evidence type="ECO:0000256" key="1">
    <source>
        <dbReference type="ARBA" id="ARBA00010883"/>
    </source>
</evidence>
<dbReference type="Gene3D" id="3.30.1520.10">
    <property type="entry name" value="Phox-like domain"/>
    <property type="match status" value="1"/>
</dbReference>
<keyword evidence="3" id="KW-0812">Transmembrane</keyword>
<dbReference type="Pfam" id="PF02194">
    <property type="entry name" value="PXA"/>
    <property type="match status" value="1"/>
</dbReference>
<dbReference type="InterPro" id="IPR036871">
    <property type="entry name" value="PX_dom_sf"/>
</dbReference>
<keyword evidence="6" id="KW-1185">Reference proteome</keyword>
<protein>
    <recommendedName>
        <fullName evidence="4">PXA domain-containing protein</fullName>
    </recommendedName>
</protein>
<dbReference type="Proteomes" id="UP000184255">
    <property type="component" value="Unassembled WGS sequence"/>
</dbReference>
<feature type="compositionally biased region" description="Basic and acidic residues" evidence="2">
    <location>
        <begin position="948"/>
        <end position="959"/>
    </location>
</feature>
<organism evidence="5 6">
    <name type="scientific">Fusarium mangiferae</name>
    <name type="common">Mango malformation disease fungus</name>
    <dbReference type="NCBI Taxonomy" id="192010"/>
    <lineage>
        <taxon>Eukaryota</taxon>
        <taxon>Fungi</taxon>
        <taxon>Dikarya</taxon>
        <taxon>Ascomycota</taxon>
        <taxon>Pezizomycotina</taxon>
        <taxon>Sordariomycetes</taxon>
        <taxon>Hypocreomycetidae</taxon>
        <taxon>Hypocreales</taxon>
        <taxon>Nectriaceae</taxon>
        <taxon>Fusarium</taxon>
        <taxon>Fusarium fujikuroi species complex</taxon>
    </lineage>
</organism>
<comment type="caution">
    <text evidence="5">The sequence shown here is derived from an EMBL/GenBank/DDBJ whole genome shotgun (WGS) entry which is preliminary data.</text>
</comment>
<feature type="transmembrane region" description="Helical" evidence="3">
    <location>
        <begin position="255"/>
        <end position="274"/>
    </location>
</feature>
<dbReference type="InterPro" id="IPR013937">
    <property type="entry name" value="Sorting_nexin_C"/>
</dbReference>
<dbReference type="PANTHER" id="PTHR22775:SF47">
    <property type="entry name" value="MEIOTICALLY UP-REGULATED GENE 122 PROTEIN"/>
    <property type="match status" value="1"/>
</dbReference>
<evidence type="ECO:0000256" key="3">
    <source>
        <dbReference type="SAM" id="Phobius"/>
    </source>
</evidence>
<dbReference type="GO" id="GO:0035091">
    <property type="term" value="F:phosphatidylinositol binding"/>
    <property type="evidence" value="ECO:0007669"/>
    <property type="project" value="InterPro"/>
</dbReference>
<dbReference type="EMBL" id="FCQH01000005">
    <property type="protein sequence ID" value="CVK92547.1"/>
    <property type="molecule type" value="Genomic_DNA"/>
</dbReference>
<keyword evidence="3" id="KW-0472">Membrane</keyword>
<feature type="region of interest" description="Disordered" evidence="2">
    <location>
        <begin position="547"/>
        <end position="572"/>
    </location>
</feature>
<feature type="domain" description="PXA" evidence="4">
    <location>
        <begin position="325"/>
        <end position="507"/>
    </location>
</feature>
<evidence type="ECO:0000259" key="4">
    <source>
        <dbReference type="PROSITE" id="PS51207"/>
    </source>
</evidence>
<dbReference type="SMART" id="SM00313">
    <property type="entry name" value="PXA"/>
    <property type="match status" value="1"/>
</dbReference>
<feature type="compositionally biased region" description="Polar residues" evidence="2">
    <location>
        <begin position="880"/>
        <end position="904"/>
    </location>
</feature>
<name>A0A1L7TBC8_FUSMA</name>
<dbReference type="VEuPathDB" id="FungiDB:FMAN_07441"/>
<sequence>MTPEDLKTSNSNARQFEAKKARLAPQTRDTSYCACCNSATSITPPRSRQIPNLARFLHFIPYIYLVYCFTPFSLGFTFLHVSQLTLYFHWLCLWELAWVPVSRSFVRRASTSGLCTETTLDSLPFPMSSTAFPNQNAPQPGASLTNPSKPKAIALNGSPLPTFSQTQDDDKPILTDKLSDANDLANKMTVTNDAMASDNPITNSTRTETINTRTATEDGTPIAKVIHFFATATSESLAGVAVGFAAFTYFTMGRLGLVLIGALGGVAGFISWEARNPELARTVRGERGIDVIDRLLEAKNNHTGEKREDSSDDEEPVLKNFDEFRPETREALGGLVDAIVRDYVKWWYSPIVPTDHSFPLACRKTLTSYLLSVSSHLSRKRPADAFLDLLTNSSSIIIVFMSELASAFSELPPDSSMTAADAVYNYLASNPDCHLANLLNQRQQASKFKMVAEDLLGFLDRNAYNCDPARVFLREILANSVLEKTLHTCSQADWINGWIVYLLEAGEPNLNQAIDVGMQRAPESSVAVTNAFADLDGNVGNVGIAKPGRSSLETERARRKEPLGHKKKLSKAEEEMDEAMQEMKRMNEMIAEEEARRKRASVVSFHDSPKDLNIAEKRLSGAPDLSAATKHDVPLPSATSTEGFSSKSDIVQTPVPPRSPMDSSSPESSPRRSDGTRFTSFDQIVPPGQVADEGEEDAPKKAPLTLHNATITLHDDTPGEPNRIRSKPNWDYWVQVEPSATAYPGWMIVRRYADFETLHEILRRIANISGATAFTELHKDLPDWKLHTRESLRGELERYLRDACWYQSLAESEGMKRFLEKSKGHTHSESKAGFGWETMGKGMLDALTSGPKGAMEGGKSLVGGVTGVFGSTFSGLSRKSTQSVDLTANSSRLSISTPPSQLSGVRSPVRSARDSMDSQRSSIVSLQPGKMPPMERRPSYQSQSESDADIRTSRSECKDSASASASALPSREHSRAPSLAQLRSPSAVSLDFAKLPPPPDQIPDDYGLPEANIDSQSAKGQQDRKAPQQIPTPPPSVTDGKRASLKPGKQYTPLSEPETRVAVELLFAVINEMYTLSSAWNIRRTLLAAAKSFLLRPGNPSLLTVQSLIQKSVIDANTSDSGIAEQLRKIRENMMPTEHELAGWPVELTADEKEKLRVKARRLLIQSGLPAALMGVMGQAATGEALGRVFDCLQIEEVARGLLFGLILQVVRIVTH</sequence>
<feature type="compositionally biased region" description="Polar residues" evidence="2">
    <location>
        <begin position="129"/>
        <end position="148"/>
    </location>
</feature>
<feature type="compositionally biased region" description="Basic and acidic residues" evidence="2">
    <location>
        <begin position="552"/>
        <end position="564"/>
    </location>
</feature>
<reference evidence="6" key="1">
    <citation type="journal article" date="2016" name="Genome Biol. Evol.">
        <title>Comparative 'omics' of the Fusarium fujikuroi species complex highlights differences in genetic potential and metabolite synthesis.</title>
        <authorList>
            <person name="Niehaus E.-M."/>
            <person name="Muensterkoetter M."/>
            <person name="Proctor R.H."/>
            <person name="Brown D.W."/>
            <person name="Sharon A."/>
            <person name="Idan Y."/>
            <person name="Oren-Young L."/>
            <person name="Sieber C.M."/>
            <person name="Novak O."/>
            <person name="Pencik A."/>
            <person name="Tarkowska D."/>
            <person name="Hromadova K."/>
            <person name="Freeman S."/>
            <person name="Maymon M."/>
            <person name="Elazar M."/>
            <person name="Youssef S.A."/>
            <person name="El-Shabrawy E.S.M."/>
            <person name="Shalaby A.B.A."/>
            <person name="Houterman P."/>
            <person name="Brock N.L."/>
            <person name="Burkhardt I."/>
            <person name="Tsavkelova E.A."/>
            <person name="Dickschat J.S."/>
            <person name="Galuszka P."/>
            <person name="Gueldener U."/>
            <person name="Tudzynski B."/>
        </authorList>
    </citation>
    <scope>NUCLEOTIDE SEQUENCE [LARGE SCALE GENOMIC DNA]</scope>
    <source>
        <strain evidence="6">MRC7560</strain>
    </source>
</reference>
<dbReference type="FunFam" id="3.30.1520.10:FF:000065">
    <property type="entry name" value="PX domain protein (AFU_orthologue AFUA_2G07450)"/>
    <property type="match status" value="1"/>
</dbReference>
<dbReference type="CDD" id="cd06093">
    <property type="entry name" value="PX_domain"/>
    <property type="match status" value="1"/>
</dbReference>
<proteinExistence type="inferred from homology"/>
<accession>A0A1L7TBC8</accession>
<feature type="compositionally biased region" description="Polar residues" evidence="2">
    <location>
        <begin position="637"/>
        <end position="651"/>
    </location>
</feature>
<dbReference type="RefSeq" id="XP_041681665.1">
    <property type="nucleotide sequence ID" value="XM_041831065.1"/>
</dbReference>
<evidence type="ECO:0000256" key="2">
    <source>
        <dbReference type="SAM" id="MobiDB-lite"/>
    </source>
</evidence>
<dbReference type="AlphaFoldDB" id="A0A1L7TBC8"/>
<evidence type="ECO:0000313" key="5">
    <source>
        <dbReference type="EMBL" id="CVK92547.1"/>
    </source>
</evidence>
<evidence type="ECO:0000313" key="6">
    <source>
        <dbReference type="Proteomes" id="UP000184255"/>
    </source>
</evidence>
<feature type="transmembrane region" description="Helical" evidence="3">
    <location>
        <begin position="225"/>
        <end position="249"/>
    </location>
</feature>
<comment type="similarity">
    <text evidence="1">Belongs to the sorting nexin family.</text>
</comment>